<proteinExistence type="predicted"/>
<keyword evidence="2" id="KW-0732">Signal</keyword>
<evidence type="ECO:0000256" key="2">
    <source>
        <dbReference type="SAM" id="SignalP"/>
    </source>
</evidence>
<organism evidence="3 4">
    <name type="scientific">Phycicoccus duodecadis</name>
    <dbReference type="NCBI Taxonomy" id="173053"/>
    <lineage>
        <taxon>Bacteria</taxon>
        <taxon>Bacillati</taxon>
        <taxon>Actinomycetota</taxon>
        <taxon>Actinomycetes</taxon>
        <taxon>Micrococcales</taxon>
        <taxon>Intrasporangiaceae</taxon>
        <taxon>Phycicoccus</taxon>
    </lineage>
</organism>
<reference evidence="3 4" key="1">
    <citation type="submission" date="2017-12" db="EMBL/GenBank/DDBJ databases">
        <title>Sequencing the genomes of 1000 Actinobacteria strains.</title>
        <authorList>
            <person name="Klenk H.-P."/>
        </authorList>
    </citation>
    <scope>NUCLEOTIDE SEQUENCE [LARGE SCALE GENOMIC DNA]</scope>
    <source>
        <strain evidence="3 4">DSM 12806</strain>
    </source>
</reference>
<dbReference type="OrthoDB" id="9895284at2"/>
<dbReference type="EMBL" id="PJNE01000001">
    <property type="protein sequence ID" value="PKW27127.1"/>
    <property type="molecule type" value="Genomic_DNA"/>
</dbReference>
<dbReference type="Proteomes" id="UP000233781">
    <property type="component" value="Unassembled WGS sequence"/>
</dbReference>
<sequence length="274" mass="26604">MSRALAMGAATAVACLAALTACTGSPSGPSSGAPSASGAGSSSTSPSGGGSPSPTGSRPPSATTAPSSSSSTDPRATPVPTAPPGSSKVVIDVLAQLRDAGSTSGDGGIGAARTSVGRATRGGVTGWFADAIVSVKPAASGEAYASAQSATPTTLRVPVAGTYEYDWHVTYSVAVVAPSGGGDGESIHATSTVDPGLFSDYGQETTVDLTVGAGGSTSSANGFGRRGRFVAKAGDPVQVSLAATCTVDASGAPRNTSCRSWVGFDRFTIRLVAP</sequence>
<evidence type="ECO:0000313" key="4">
    <source>
        <dbReference type="Proteomes" id="UP000233781"/>
    </source>
</evidence>
<dbReference type="PROSITE" id="PS51257">
    <property type="entry name" value="PROKAR_LIPOPROTEIN"/>
    <property type="match status" value="1"/>
</dbReference>
<accession>A0A2N3YJU2</accession>
<evidence type="ECO:0000313" key="3">
    <source>
        <dbReference type="EMBL" id="PKW27127.1"/>
    </source>
</evidence>
<feature type="region of interest" description="Disordered" evidence="1">
    <location>
        <begin position="23"/>
        <end position="87"/>
    </location>
</feature>
<gene>
    <name evidence="3" type="ORF">ATL31_1963</name>
</gene>
<comment type="caution">
    <text evidence="3">The sequence shown here is derived from an EMBL/GenBank/DDBJ whole genome shotgun (WGS) entry which is preliminary data.</text>
</comment>
<dbReference type="AlphaFoldDB" id="A0A2N3YJU2"/>
<evidence type="ECO:0000256" key="1">
    <source>
        <dbReference type="SAM" id="MobiDB-lite"/>
    </source>
</evidence>
<feature type="chain" id="PRO_5039059481" evidence="2">
    <location>
        <begin position="18"/>
        <end position="274"/>
    </location>
</feature>
<feature type="signal peptide" evidence="2">
    <location>
        <begin position="1"/>
        <end position="17"/>
    </location>
</feature>
<dbReference type="RefSeq" id="WP_101395598.1">
    <property type="nucleotide sequence ID" value="NZ_PJNE01000001.1"/>
</dbReference>
<feature type="compositionally biased region" description="Low complexity" evidence="1">
    <location>
        <begin position="23"/>
        <end position="72"/>
    </location>
</feature>
<protein>
    <submittedName>
        <fullName evidence="3">Uncharacterized protein</fullName>
    </submittedName>
</protein>
<keyword evidence="4" id="KW-1185">Reference proteome</keyword>
<name>A0A2N3YJU2_9MICO</name>